<accession>A0A5C1AP80</accession>
<reference evidence="2" key="1">
    <citation type="submission" date="2019-08" db="EMBL/GenBank/DDBJ databases">
        <title>Limnoglobus roseus gen. nov., sp. nov., a novel freshwater planctomycete with a giant genome from the family Gemmataceae.</title>
        <authorList>
            <person name="Kulichevskaya I.S."/>
            <person name="Naumoff D.G."/>
            <person name="Miroshnikov K."/>
            <person name="Ivanova A."/>
            <person name="Philippov D.A."/>
            <person name="Hakobyan A."/>
            <person name="Rijpstra I.C."/>
            <person name="Sinninghe Damste J.S."/>
            <person name="Liesack W."/>
            <person name="Dedysh S.N."/>
        </authorList>
    </citation>
    <scope>NUCLEOTIDE SEQUENCE [LARGE SCALE GENOMIC DNA]</scope>
    <source>
        <strain evidence="2">PX52</strain>
    </source>
</reference>
<dbReference type="RefSeq" id="WP_149113466.1">
    <property type="nucleotide sequence ID" value="NZ_CP042425.1"/>
</dbReference>
<gene>
    <name evidence="1" type="ORF">PX52LOC_06078</name>
</gene>
<sequence length="241" mass="26660">MGSLTLALACLFVTPAADPAPANAKEALKPFNLFVGKWKGTGIPDTAGGKPKEFWSETVAWEWHFKGDDVWLTATFDKSPHYKTGDLRYLADKKAYTFEVTTTDKKSLTFQGPLTPGKGKEQVLTLDRTDDTAKTTERLVFTLLHSNRYLYRLDSKPTAAASFARQFQVGETKEGESFADVPKGPECVVSGGTGTMRVTHGGKTYYVCCSGCRDAFKDEPEKYIKEYEAKLKAEAEKKGKK</sequence>
<dbReference type="EMBL" id="CP042425">
    <property type="protein sequence ID" value="QEL19024.1"/>
    <property type="molecule type" value="Genomic_DNA"/>
</dbReference>
<dbReference type="InterPro" id="IPR009078">
    <property type="entry name" value="Ferritin-like_SF"/>
</dbReference>
<proteinExistence type="predicted"/>
<dbReference type="InterPro" id="IPR012348">
    <property type="entry name" value="RNR-like"/>
</dbReference>
<dbReference type="GO" id="GO:0016491">
    <property type="term" value="F:oxidoreductase activity"/>
    <property type="evidence" value="ECO:0007669"/>
    <property type="project" value="InterPro"/>
</dbReference>
<protein>
    <submittedName>
        <fullName evidence="1">YHS domain-containing protein</fullName>
    </submittedName>
</protein>
<keyword evidence="2" id="KW-1185">Reference proteome</keyword>
<evidence type="ECO:0000313" key="2">
    <source>
        <dbReference type="Proteomes" id="UP000324974"/>
    </source>
</evidence>
<organism evidence="1 2">
    <name type="scientific">Limnoglobus roseus</name>
    <dbReference type="NCBI Taxonomy" id="2598579"/>
    <lineage>
        <taxon>Bacteria</taxon>
        <taxon>Pseudomonadati</taxon>
        <taxon>Planctomycetota</taxon>
        <taxon>Planctomycetia</taxon>
        <taxon>Gemmatales</taxon>
        <taxon>Gemmataceae</taxon>
        <taxon>Limnoglobus</taxon>
    </lineage>
</organism>
<dbReference type="OrthoDB" id="281529at2"/>
<dbReference type="Gene3D" id="1.10.620.20">
    <property type="entry name" value="Ribonucleotide Reductase, subunit A"/>
    <property type="match status" value="1"/>
</dbReference>
<dbReference type="AlphaFoldDB" id="A0A5C1AP80"/>
<dbReference type="KEGG" id="lrs:PX52LOC_06078"/>
<dbReference type="SUPFAM" id="SSF47240">
    <property type="entry name" value="Ferritin-like"/>
    <property type="match status" value="1"/>
</dbReference>
<name>A0A5C1AP80_9BACT</name>
<evidence type="ECO:0000313" key="1">
    <source>
        <dbReference type="EMBL" id="QEL19024.1"/>
    </source>
</evidence>
<dbReference type="Proteomes" id="UP000324974">
    <property type="component" value="Chromosome"/>
</dbReference>